<feature type="region of interest" description="Disordered" evidence="1">
    <location>
        <begin position="1"/>
        <end position="27"/>
    </location>
</feature>
<dbReference type="AlphaFoldDB" id="A0A8T1ERN5"/>
<evidence type="ECO:0000313" key="3">
    <source>
        <dbReference type="Proteomes" id="UP000736787"/>
    </source>
</evidence>
<dbReference type="Proteomes" id="UP000736787">
    <property type="component" value="Unassembled WGS sequence"/>
</dbReference>
<evidence type="ECO:0000313" key="2">
    <source>
        <dbReference type="EMBL" id="KAG2954286.1"/>
    </source>
</evidence>
<evidence type="ECO:0000256" key="1">
    <source>
        <dbReference type="SAM" id="MobiDB-lite"/>
    </source>
</evidence>
<comment type="caution">
    <text evidence="2">The sequence shown here is derived from an EMBL/GenBank/DDBJ whole genome shotgun (WGS) entry which is preliminary data.</text>
</comment>
<reference evidence="2" key="1">
    <citation type="submission" date="2018-10" db="EMBL/GenBank/DDBJ databases">
        <title>Effector identification in a new, highly contiguous assembly of the strawberry crown rot pathogen Phytophthora cactorum.</title>
        <authorList>
            <person name="Armitage A.D."/>
            <person name="Nellist C.F."/>
            <person name="Bates H."/>
            <person name="Vickerstaff R.J."/>
            <person name="Harrison R.J."/>
        </authorList>
    </citation>
    <scope>NUCLEOTIDE SEQUENCE</scope>
    <source>
        <strain evidence="2">4040</strain>
    </source>
</reference>
<feature type="compositionally biased region" description="Basic and acidic residues" evidence="1">
    <location>
        <begin position="7"/>
        <end position="23"/>
    </location>
</feature>
<organism evidence="2 3">
    <name type="scientific">Phytophthora cactorum</name>
    <dbReference type="NCBI Taxonomy" id="29920"/>
    <lineage>
        <taxon>Eukaryota</taxon>
        <taxon>Sar</taxon>
        <taxon>Stramenopiles</taxon>
        <taxon>Oomycota</taxon>
        <taxon>Peronosporomycetes</taxon>
        <taxon>Peronosporales</taxon>
        <taxon>Peronosporaceae</taxon>
        <taxon>Phytophthora</taxon>
    </lineage>
</organism>
<sequence>MQNQHNDPFDRNELAREWNRETSDDTTEISPCVRMLQRFIILHTRIASLQLRSCQYNRV</sequence>
<proteinExistence type="predicted"/>
<gene>
    <name evidence="2" type="ORF">PC117_g1294</name>
</gene>
<dbReference type="EMBL" id="RCMK01000015">
    <property type="protein sequence ID" value="KAG2954286.1"/>
    <property type="molecule type" value="Genomic_DNA"/>
</dbReference>
<name>A0A8T1ERN5_9STRA</name>
<protein>
    <submittedName>
        <fullName evidence="2">Uncharacterized protein</fullName>
    </submittedName>
</protein>
<accession>A0A8T1ERN5</accession>